<protein>
    <submittedName>
        <fullName evidence="1">Uncharacterized protein</fullName>
    </submittedName>
</protein>
<sequence>MLLWKKTREAEKETISIIKDIVSKYHVKGFYTDSGLSYKSRRRGLTELGVIETETDKITFLTKQTYTNVYELYGWGYYSPLTETTYYYDVTNDALYKIKKGKFIEGYKPAIRLREKKVFLSYVKNLENFKKDG</sequence>
<name>R4JMP7_9CAUD</name>
<reference evidence="1 2" key="1">
    <citation type="submission" date="2013-02" db="EMBL/GenBank/DDBJ databases">
        <authorList>
            <person name="Lukaszewicz M."/>
            <person name="Biegalska A."/>
            <person name="Krasowska A."/>
        </authorList>
    </citation>
    <scope>NUCLEOTIDE SEQUENCE [LARGE SCALE GENOMIC DNA]</scope>
</reference>
<proteinExistence type="predicted"/>
<dbReference type="EMBL" id="KC699836">
    <property type="protein sequence ID" value="AGK86910.1"/>
    <property type="molecule type" value="Genomic_DNA"/>
</dbReference>
<gene>
    <name evidence="1" type="ORF">SIOphi_00510</name>
</gene>
<dbReference type="Proteomes" id="UP000258501">
    <property type="component" value="Segment"/>
</dbReference>
<keyword evidence="2" id="KW-1185">Reference proteome</keyword>
<organism evidence="1 2">
    <name type="scientific">Bacillus phage SIOphi</name>
    <dbReference type="NCBI Taxonomy" id="1285382"/>
    <lineage>
        <taxon>Viruses</taxon>
        <taxon>Duplodnaviria</taxon>
        <taxon>Heunggongvirae</taxon>
        <taxon>Uroviricota</taxon>
        <taxon>Caudoviricetes</taxon>
        <taxon>Herelleviridae</taxon>
        <taxon>Bastillevirinae</taxon>
        <taxon>Siophivirus</taxon>
        <taxon>Siophivirus SIOphi</taxon>
    </lineage>
</organism>
<evidence type="ECO:0000313" key="1">
    <source>
        <dbReference type="EMBL" id="AGK86910.1"/>
    </source>
</evidence>
<accession>R4JMP7</accession>
<evidence type="ECO:0000313" key="2">
    <source>
        <dbReference type="Proteomes" id="UP000258501"/>
    </source>
</evidence>